<feature type="transmembrane region" description="Helical" evidence="5">
    <location>
        <begin position="228"/>
        <end position="246"/>
    </location>
</feature>
<dbReference type="GO" id="GO:0005524">
    <property type="term" value="F:ATP binding"/>
    <property type="evidence" value="ECO:0007669"/>
    <property type="project" value="UniProtKB-KW"/>
</dbReference>
<evidence type="ECO:0000256" key="3">
    <source>
        <dbReference type="ARBA" id="ARBA00022741"/>
    </source>
</evidence>
<keyword evidence="8" id="KW-1185">Reference proteome</keyword>
<dbReference type="SUPFAM" id="SSF52540">
    <property type="entry name" value="P-loop containing nucleoside triphosphate hydrolases"/>
    <property type="match status" value="1"/>
</dbReference>
<evidence type="ECO:0000256" key="4">
    <source>
        <dbReference type="ARBA" id="ARBA00022840"/>
    </source>
</evidence>
<comment type="similarity">
    <text evidence="1">Belongs to the ABC transporter superfamily.</text>
</comment>
<proteinExistence type="inferred from homology"/>
<keyword evidence="5" id="KW-0812">Transmembrane</keyword>
<evidence type="ECO:0000256" key="5">
    <source>
        <dbReference type="SAM" id="Phobius"/>
    </source>
</evidence>
<dbReference type="InterPro" id="IPR003439">
    <property type="entry name" value="ABC_transporter-like_ATP-bd"/>
</dbReference>
<dbReference type="Proteomes" id="UP001164459">
    <property type="component" value="Chromosome"/>
</dbReference>
<feature type="transmembrane region" description="Helical" evidence="5">
    <location>
        <begin position="66"/>
        <end position="84"/>
    </location>
</feature>
<feature type="transmembrane region" description="Helical" evidence="5">
    <location>
        <begin position="339"/>
        <end position="359"/>
    </location>
</feature>
<evidence type="ECO:0000259" key="6">
    <source>
        <dbReference type="PROSITE" id="PS50893"/>
    </source>
</evidence>
<keyword evidence="3" id="KW-0547">Nucleotide-binding</keyword>
<dbReference type="PANTHER" id="PTHR43335:SF2">
    <property type="entry name" value="ABC TRANSPORTER, ATP-BINDING PROTEIN"/>
    <property type="match status" value="1"/>
</dbReference>
<keyword evidence="2" id="KW-0813">Transport</keyword>
<reference evidence="7" key="1">
    <citation type="submission" date="2022-11" db="EMBL/GenBank/DDBJ databases">
        <title>Minimal conservation of predation-associated metabolite biosynthetic gene clusters underscores biosynthetic potential of Myxococcota including descriptions for ten novel species: Archangium lansinium sp. nov., Myxococcus landrumus sp. nov., Nannocystis bai.</title>
        <authorList>
            <person name="Ahearne A."/>
            <person name="Stevens C."/>
            <person name="Dowd S."/>
        </authorList>
    </citation>
    <scope>NUCLEOTIDE SEQUENCE</scope>
    <source>
        <strain evidence="7">Fl3</strain>
    </source>
</reference>
<keyword evidence="5" id="KW-0472">Membrane</keyword>
<dbReference type="PANTHER" id="PTHR43335">
    <property type="entry name" value="ABC TRANSPORTER, ATP-BINDING PROTEIN"/>
    <property type="match status" value="1"/>
</dbReference>
<feature type="domain" description="ABC transporter" evidence="6">
    <location>
        <begin position="427"/>
        <end position="637"/>
    </location>
</feature>
<dbReference type="Pfam" id="PF00005">
    <property type="entry name" value="ABC_tran"/>
    <property type="match status" value="1"/>
</dbReference>
<organism evidence="7 8">
    <name type="scientific">Nannocystis punicea</name>
    <dbReference type="NCBI Taxonomy" id="2995304"/>
    <lineage>
        <taxon>Bacteria</taxon>
        <taxon>Pseudomonadati</taxon>
        <taxon>Myxococcota</taxon>
        <taxon>Polyangia</taxon>
        <taxon>Nannocystales</taxon>
        <taxon>Nannocystaceae</taxon>
        <taxon>Nannocystis</taxon>
    </lineage>
</organism>
<dbReference type="InterPro" id="IPR003593">
    <property type="entry name" value="AAA+_ATPase"/>
</dbReference>
<keyword evidence="4 7" id="KW-0067">ATP-binding</keyword>
<dbReference type="EMBL" id="CP114040">
    <property type="protein sequence ID" value="WAS93584.1"/>
    <property type="molecule type" value="Genomic_DNA"/>
</dbReference>
<name>A0ABY7H2T9_9BACT</name>
<evidence type="ECO:0000256" key="1">
    <source>
        <dbReference type="ARBA" id="ARBA00005417"/>
    </source>
</evidence>
<evidence type="ECO:0000313" key="8">
    <source>
        <dbReference type="Proteomes" id="UP001164459"/>
    </source>
</evidence>
<feature type="transmembrane region" description="Helical" evidence="5">
    <location>
        <begin position="305"/>
        <end position="327"/>
    </location>
</feature>
<feature type="transmembrane region" description="Helical" evidence="5">
    <location>
        <begin position="153"/>
        <end position="181"/>
    </location>
</feature>
<accession>A0ABY7H2T9</accession>
<dbReference type="PROSITE" id="PS50893">
    <property type="entry name" value="ABC_TRANSPORTER_2"/>
    <property type="match status" value="1"/>
</dbReference>
<dbReference type="SMART" id="SM00382">
    <property type="entry name" value="AAA"/>
    <property type="match status" value="1"/>
</dbReference>
<feature type="transmembrane region" description="Helical" evidence="5">
    <location>
        <begin position="258"/>
        <end position="284"/>
    </location>
</feature>
<evidence type="ECO:0000256" key="2">
    <source>
        <dbReference type="ARBA" id="ARBA00022448"/>
    </source>
</evidence>
<dbReference type="InterPro" id="IPR027417">
    <property type="entry name" value="P-loop_NTPase"/>
</dbReference>
<keyword evidence="5" id="KW-1133">Transmembrane helix</keyword>
<gene>
    <name evidence="7" type="ORF">O0S08_46215</name>
</gene>
<feature type="transmembrane region" description="Helical" evidence="5">
    <location>
        <begin position="371"/>
        <end position="387"/>
    </location>
</feature>
<dbReference type="RefSeq" id="WP_269035923.1">
    <property type="nucleotide sequence ID" value="NZ_CP114040.1"/>
</dbReference>
<sequence length="637" mass="65172">MRALAELPAAWALARALALTAGAAALRRGLPVYVGLLAAGGLLFGGNGLTTATVVEGAEASPLARTLLWGAWLIALTPTMAALWQDRSSWWLRSLPAPRSWHWTILVGLSLAAESLWALMWGLGGGPLAGAGALGGALAGHGVLLARPEAIRGWWIVVAAVTALLVLAPPLMLAVATWPIALLTLRAAWLAAPTRSEGGRALAKRVLPAPWMLALALMIGVARGQAAVLARGALVMALATAAAWLASRTNQVEDPSGLQIYLCGFMVPAGLIAGSAASGPLLRIEQAALWLLRMAGASVRIRRGAMALALAGLGAGLGAACGAALALATEMAGTPRLMLAGGLAGASLLVFAGLSARWAEQFGSRSAGRQVLAVLLAATLALAGLAWLPTTAVLGWGLAVSLVWLIGHVRSGRQERSPATGGEAVVLEMSGVRKRLGTRIVLEAVDLRCAAGEVALLLGENGAGKSTLLRIAAGLVEPDRGSVTVAGAGLSEGAAGRRALSYAPDTADAFPDLGVRELLALVAAIKRAPPPSPELCARLGLAPVMDQRMRTLSFGQVKRTYLAAASIGAPKLWILDEPSNGLDPEGGALVATLLREHAAGGGAALVATNDARFVALCPGRTVRLVNGRLREEARAEE</sequence>
<dbReference type="Gene3D" id="3.40.50.300">
    <property type="entry name" value="P-loop containing nucleotide triphosphate hydrolases"/>
    <property type="match status" value="1"/>
</dbReference>
<evidence type="ECO:0000313" key="7">
    <source>
        <dbReference type="EMBL" id="WAS93584.1"/>
    </source>
</evidence>
<protein>
    <submittedName>
        <fullName evidence="7">ABC transporter ATP-binding protein</fullName>
    </submittedName>
</protein>